<feature type="chain" id="PRO_5025635347" description="Sphingomyelin phosphodiesterase 4" evidence="6">
    <location>
        <begin position="20"/>
        <end position="785"/>
    </location>
</feature>
<dbReference type="GO" id="GO:0046475">
    <property type="term" value="P:glycerophospholipid catabolic process"/>
    <property type="evidence" value="ECO:0007669"/>
    <property type="project" value="TreeGrafter"/>
</dbReference>
<evidence type="ECO:0000256" key="4">
    <source>
        <dbReference type="ARBA" id="ARBA00023136"/>
    </source>
</evidence>
<dbReference type="GO" id="GO:0006685">
    <property type="term" value="P:sphingomyelin catabolic process"/>
    <property type="evidence" value="ECO:0007669"/>
    <property type="project" value="TreeGrafter"/>
</dbReference>
<dbReference type="AlphaFoldDB" id="A0A672RGX8"/>
<evidence type="ECO:0008006" key="9">
    <source>
        <dbReference type="Google" id="ProtNLM"/>
    </source>
</evidence>
<feature type="signal peptide" evidence="6">
    <location>
        <begin position="1"/>
        <end position="19"/>
    </location>
</feature>
<feature type="transmembrane region" description="Helical" evidence="5">
    <location>
        <begin position="743"/>
        <end position="774"/>
    </location>
</feature>
<dbReference type="GO" id="GO:0046513">
    <property type="term" value="P:ceramide biosynthetic process"/>
    <property type="evidence" value="ECO:0007669"/>
    <property type="project" value="TreeGrafter"/>
</dbReference>
<gene>
    <name evidence="7" type="primary">smpd4</name>
</gene>
<reference evidence="7" key="2">
    <citation type="submission" date="2025-09" db="UniProtKB">
        <authorList>
            <consortium name="Ensembl"/>
        </authorList>
    </citation>
    <scope>IDENTIFICATION</scope>
</reference>
<dbReference type="InterPro" id="IPR024129">
    <property type="entry name" value="Sphingomy_SMPD4"/>
</dbReference>
<comment type="subcellular location">
    <subcellularLocation>
        <location evidence="1">Membrane</location>
        <topology evidence="1">Single-pass membrane protein</topology>
    </subcellularLocation>
</comment>
<proteinExistence type="predicted"/>
<dbReference type="PANTHER" id="PTHR12988">
    <property type="entry name" value="SPHINGOMYELIN PHOSPHODIESTERASE 4"/>
    <property type="match status" value="1"/>
</dbReference>
<evidence type="ECO:0000256" key="2">
    <source>
        <dbReference type="ARBA" id="ARBA00022692"/>
    </source>
</evidence>
<keyword evidence="6" id="KW-0732">Signal</keyword>
<evidence type="ECO:0000256" key="1">
    <source>
        <dbReference type="ARBA" id="ARBA00004167"/>
    </source>
</evidence>
<dbReference type="GO" id="GO:0050290">
    <property type="term" value="F:sphingomyelin phosphodiesterase D activity"/>
    <property type="evidence" value="ECO:0007669"/>
    <property type="project" value="InterPro"/>
</dbReference>
<sequence>IIFLCLTFVSCCLQANLKADWTNKPLHQRCHELSKIIDDYPAKELHAIFPWLVESVFGSLDGILSGWNLRFLQARSAEYNIAMDFLDPSGPMMKLVYKLQAEEYKYEFPVSYLPGPIKSSIHAGVLPDCPLFHNKIQFPMSGLLLLNPFEYYMFSFASSLINYPPGQHGSCSDSAYFVLVDTYLKYFLPTEGNVPPSPFSDTRGTVASPAPRSPNVPYVGYGGHSTSLLKRHITHQPSVNADPAAQEIWRSETLLQVFVEMWLHHYSLEMYQKLQSPQVKEPFTPSEEHVLVVRLLVKHLHAFSSSLKQESISSSPSAHSHSSPLEELKRVVVQRFVQQKLYVFLQHCFGHWPLDASFRAVLETWLSYIQPWRYTGEKNNMQADGQNRIVPDKWASFVQENLLMYTKLFQGFLNRAMRTDLVNAKNALMVFRVTKVFVQPNLSEMIQKAEQLFLEPEHAILQRQNRVFLTPSHGGSFLSSRQPVGTDSIFKVKSHVYSLEGQDCQYNLMFGPDLRKNVLKLIQIIAQARRTAKRISDHSTEMAANNSFLSWFAVGSSDHNNTFTGGEMDDMGEGVKKTHEFLDKALDYLCQIFRLNAGQLSQLMVNVASVDDEGASKQLPDCIPSENGFVLTDLGRLQIISGLRRFEIEYQGDPELQPIRSYENAFLVRLMFQISSFINARFGDHMEALCSRQDLLGSIGRHYLSSSSKVAEQRRKSPVLRQMRDRPQRARLSLRVLASYRTLLILLLLYMLFALLSFGTLSSTGLVLIVSFLYELLNQIKFPHS</sequence>
<dbReference type="Pfam" id="PF14724">
    <property type="entry name" value="mit_SMPDase"/>
    <property type="match status" value="1"/>
</dbReference>
<evidence type="ECO:0000313" key="7">
    <source>
        <dbReference type="Ensembl" id="ENSSGRP00000088118.1"/>
    </source>
</evidence>
<dbReference type="GO" id="GO:0016020">
    <property type="term" value="C:membrane"/>
    <property type="evidence" value="ECO:0007669"/>
    <property type="project" value="UniProtKB-SubCell"/>
</dbReference>
<evidence type="ECO:0000256" key="5">
    <source>
        <dbReference type="SAM" id="Phobius"/>
    </source>
</evidence>
<reference evidence="7" key="1">
    <citation type="submission" date="2025-08" db="UniProtKB">
        <authorList>
            <consortium name="Ensembl"/>
        </authorList>
    </citation>
    <scope>IDENTIFICATION</scope>
</reference>
<evidence type="ECO:0000313" key="8">
    <source>
        <dbReference type="Proteomes" id="UP000472262"/>
    </source>
</evidence>
<dbReference type="Ensembl" id="ENSSGRT00000093803.1">
    <property type="protein sequence ID" value="ENSSGRP00000088118.1"/>
    <property type="gene ID" value="ENSSGRG00000044217.1"/>
</dbReference>
<dbReference type="Proteomes" id="UP000472262">
    <property type="component" value="Unassembled WGS sequence"/>
</dbReference>
<protein>
    <recommendedName>
        <fullName evidence="9">Sphingomyelin phosphodiesterase 4</fullName>
    </recommendedName>
</protein>
<keyword evidence="3 5" id="KW-1133">Transmembrane helix</keyword>
<keyword evidence="4 5" id="KW-0472">Membrane</keyword>
<organism evidence="7 8">
    <name type="scientific">Sinocyclocheilus grahami</name>
    <name type="common">Dianchi golden-line fish</name>
    <name type="synonym">Barbus grahami</name>
    <dbReference type="NCBI Taxonomy" id="75366"/>
    <lineage>
        <taxon>Eukaryota</taxon>
        <taxon>Metazoa</taxon>
        <taxon>Chordata</taxon>
        <taxon>Craniata</taxon>
        <taxon>Vertebrata</taxon>
        <taxon>Euteleostomi</taxon>
        <taxon>Actinopterygii</taxon>
        <taxon>Neopterygii</taxon>
        <taxon>Teleostei</taxon>
        <taxon>Ostariophysi</taxon>
        <taxon>Cypriniformes</taxon>
        <taxon>Cyprinidae</taxon>
        <taxon>Cyprininae</taxon>
        <taxon>Sinocyclocheilus</taxon>
    </lineage>
</organism>
<evidence type="ECO:0000256" key="6">
    <source>
        <dbReference type="SAM" id="SignalP"/>
    </source>
</evidence>
<accession>A0A672RGX8</accession>
<keyword evidence="8" id="KW-1185">Reference proteome</keyword>
<keyword evidence="2 5" id="KW-0812">Transmembrane</keyword>
<dbReference type="PANTHER" id="PTHR12988:SF6">
    <property type="entry name" value="SPHINGOMYELIN PHOSPHODIESTERASE 4"/>
    <property type="match status" value="1"/>
</dbReference>
<evidence type="ECO:0000256" key="3">
    <source>
        <dbReference type="ARBA" id="ARBA00022989"/>
    </source>
</evidence>
<name>A0A672RGX8_SINGR</name>